<keyword evidence="1" id="KW-0812">Transmembrane</keyword>
<protein>
    <submittedName>
        <fullName evidence="2">Uncharacterized protein</fullName>
    </submittedName>
</protein>
<name>A0ABR4C9G6_9HELO</name>
<keyword evidence="1" id="KW-1133">Transmembrane helix</keyword>
<evidence type="ECO:0000313" key="3">
    <source>
        <dbReference type="Proteomes" id="UP001595075"/>
    </source>
</evidence>
<gene>
    <name evidence="2" type="ORF">VTL71DRAFT_2650</name>
</gene>
<dbReference type="EMBL" id="JAZHXI010000011">
    <property type="protein sequence ID" value="KAL2066579.1"/>
    <property type="molecule type" value="Genomic_DNA"/>
</dbReference>
<organism evidence="2 3">
    <name type="scientific">Oculimacula yallundae</name>
    <dbReference type="NCBI Taxonomy" id="86028"/>
    <lineage>
        <taxon>Eukaryota</taxon>
        <taxon>Fungi</taxon>
        <taxon>Dikarya</taxon>
        <taxon>Ascomycota</taxon>
        <taxon>Pezizomycotina</taxon>
        <taxon>Leotiomycetes</taxon>
        <taxon>Helotiales</taxon>
        <taxon>Ploettnerulaceae</taxon>
        <taxon>Oculimacula</taxon>
    </lineage>
</organism>
<feature type="transmembrane region" description="Helical" evidence="1">
    <location>
        <begin position="110"/>
        <end position="133"/>
    </location>
</feature>
<evidence type="ECO:0000256" key="1">
    <source>
        <dbReference type="SAM" id="Phobius"/>
    </source>
</evidence>
<feature type="transmembrane region" description="Helical" evidence="1">
    <location>
        <begin position="228"/>
        <end position="250"/>
    </location>
</feature>
<keyword evidence="3" id="KW-1185">Reference proteome</keyword>
<keyword evidence="1" id="KW-0472">Membrane</keyword>
<dbReference type="Proteomes" id="UP001595075">
    <property type="component" value="Unassembled WGS sequence"/>
</dbReference>
<feature type="transmembrane region" description="Helical" evidence="1">
    <location>
        <begin position="139"/>
        <end position="155"/>
    </location>
</feature>
<proteinExistence type="predicted"/>
<comment type="caution">
    <text evidence="2">The sequence shown here is derived from an EMBL/GenBank/DDBJ whole genome shotgun (WGS) entry which is preliminary data.</text>
</comment>
<reference evidence="2 3" key="1">
    <citation type="journal article" date="2024" name="Commun. Biol.">
        <title>Comparative genomic analysis of thermophilic fungi reveals convergent evolutionary adaptations and gene losses.</title>
        <authorList>
            <person name="Steindorff A.S."/>
            <person name="Aguilar-Pontes M.V."/>
            <person name="Robinson A.J."/>
            <person name="Andreopoulos B."/>
            <person name="LaButti K."/>
            <person name="Kuo A."/>
            <person name="Mondo S."/>
            <person name="Riley R."/>
            <person name="Otillar R."/>
            <person name="Haridas S."/>
            <person name="Lipzen A."/>
            <person name="Grimwood J."/>
            <person name="Schmutz J."/>
            <person name="Clum A."/>
            <person name="Reid I.D."/>
            <person name="Moisan M.C."/>
            <person name="Butler G."/>
            <person name="Nguyen T.T.M."/>
            <person name="Dewar K."/>
            <person name="Conant G."/>
            <person name="Drula E."/>
            <person name="Henrissat B."/>
            <person name="Hansel C."/>
            <person name="Singer S."/>
            <person name="Hutchinson M.I."/>
            <person name="de Vries R.P."/>
            <person name="Natvig D.O."/>
            <person name="Powell A.J."/>
            <person name="Tsang A."/>
            <person name="Grigoriev I.V."/>
        </authorList>
    </citation>
    <scope>NUCLEOTIDE SEQUENCE [LARGE SCALE GENOMIC DNA]</scope>
    <source>
        <strain evidence="2 3">CBS 494.80</strain>
    </source>
</reference>
<accession>A0ABR4C9G6</accession>
<sequence length="357" mass="39973">MENHSAPWSFDVSSFMVLIGETEEFNYRLMQRSLLECLTAAPVAGLQSYIRTNYALVEATGFTYFSPRGCTEAPLRNMRLVQSISRRKLLRDGSCKVYQVRSTEKKRGGITMLGIAAVSSWAMFVAILVSAIFLGETTWIGLSACGLLVAWSIILRTGERYCLGSTSWKGHQPDQSDAVFVLGRRNSCFILQGSRKDVVKWTGQGLEQKEGEFFDWLCTGMRIGSLALLLYILVVIPNGTVLDQIAFILLNTMGQINVMLGQNLSAKACLEQLELVEEKAMPSRTHVYAYLLRRFGNGKWVEKADLLPQTNVWMKWKDAIIANPGMDPKELYGVCVDDESARGEKQPIIEVEQVEQS</sequence>
<evidence type="ECO:0000313" key="2">
    <source>
        <dbReference type="EMBL" id="KAL2066579.1"/>
    </source>
</evidence>